<organism evidence="3 4">
    <name type="scientific">Candidatus Paralactobacillus gallistercoris</name>
    <dbReference type="NCBI Taxonomy" id="2838724"/>
    <lineage>
        <taxon>Bacteria</taxon>
        <taxon>Bacillati</taxon>
        <taxon>Bacillota</taxon>
        <taxon>Bacilli</taxon>
        <taxon>Lactobacillales</taxon>
        <taxon>Lactobacillaceae</taxon>
        <taxon>Lactobacillus</taxon>
    </lineage>
</organism>
<dbReference type="AlphaFoldDB" id="A0A948TK93"/>
<keyword evidence="1" id="KW-0233">DNA recombination</keyword>
<dbReference type="PANTHER" id="PTHR30349:SF82">
    <property type="entry name" value="INTEGRASE_RECOMBINASE YOEC-RELATED"/>
    <property type="match status" value="1"/>
</dbReference>
<dbReference type="EMBL" id="JAHLFS010000068">
    <property type="protein sequence ID" value="MBU3852193.1"/>
    <property type="molecule type" value="Genomic_DNA"/>
</dbReference>
<dbReference type="SUPFAM" id="SSF56349">
    <property type="entry name" value="DNA breaking-rejoining enzymes"/>
    <property type="match status" value="1"/>
</dbReference>
<dbReference type="GO" id="GO:0015074">
    <property type="term" value="P:DNA integration"/>
    <property type="evidence" value="ECO:0007669"/>
    <property type="project" value="InterPro"/>
</dbReference>
<feature type="domain" description="Tyr recombinase" evidence="2">
    <location>
        <begin position="28"/>
        <end position="222"/>
    </location>
</feature>
<dbReference type="Pfam" id="PF00589">
    <property type="entry name" value="Phage_integrase"/>
    <property type="match status" value="1"/>
</dbReference>
<dbReference type="PANTHER" id="PTHR30349">
    <property type="entry name" value="PHAGE INTEGRASE-RELATED"/>
    <property type="match status" value="1"/>
</dbReference>
<protein>
    <submittedName>
        <fullName evidence="3">Tyrosine-type recombinase/integrase</fullName>
    </submittedName>
</protein>
<dbReference type="Gene3D" id="1.10.443.10">
    <property type="entry name" value="Intergrase catalytic core"/>
    <property type="match status" value="1"/>
</dbReference>
<dbReference type="Proteomes" id="UP000777303">
    <property type="component" value="Unassembled WGS sequence"/>
</dbReference>
<dbReference type="InterPro" id="IPR013762">
    <property type="entry name" value="Integrase-like_cat_sf"/>
</dbReference>
<reference evidence="3" key="2">
    <citation type="submission" date="2021-04" db="EMBL/GenBank/DDBJ databases">
        <authorList>
            <person name="Gilroy R."/>
        </authorList>
    </citation>
    <scope>NUCLEOTIDE SEQUENCE</scope>
    <source>
        <strain evidence="3">F6-6636</strain>
    </source>
</reference>
<dbReference type="GO" id="GO:0006310">
    <property type="term" value="P:DNA recombination"/>
    <property type="evidence" value="ECO:0007669"/>
    <property type="project" value="UniProtKB-KW"/>
</dbReference>
<dbReference type="PROSITE" id="PS51898">
    <property type="entry name" value="TYR_RECOMBINASE"/>
    <property type="match status" value="1"/>
</dbReference>
<proteinExistence type="predicted"/>
<evidence type="ECO:0000259" key="2">
    <source>
        <dbReference type="PROSITE" id="PS51898"/>
    </source>
</evidence>
<accession>A0A948TK93</accession>
<dbReference type="InterPro" id="IPR050090">
    <property type="entry name" value="Tyrosine_recombinase_XerCD"/>
</dbReference>
<dbReference type="GO" id="GO:0003677">
    <property type="term" value="F:DNA binding"/>
    <property type="evidence" value="ECO:0007669"/>
    <property type="project" value="InterPro"/>
</dbReference>
<evidence type="ECO:0000313" key="4">
    <source>
        <dbReference type="Proteomes" id="UP000777303"/>
    </source>
</evidence>
<name>A0A948TK93_9LACO</name>
<dbReference type="InterPro" id="IPR002104">
    <property type="entry name" value="Integrase_catalytic"/>
</dbReference>
<gene>
    <name evidence="3" type="ORF">H9901_05800</name>
</gene>
<dbReference type="InterPro" id="IPR011010">
    <property type="entry name" value="DNA_brk_join_enz"/>
</dbReference>
<evidence type="ECO:0000313" key="3">
    <source>
        <dbReference type="EMBL" id="MBU3852193.1"/>
    </source>
</evidence>
<evidence type="ECO:0000256" key="1">
    <source>
        <dbReference type="ARBA" id="ARBA00023172"/>
    </source>
</evidence>
<sequence>MSEYLAKTHTNRKYKRGQHMKVHETHLQNVAPLKDISQIERLMAELKNNSGKYGLRNETIAIMGICTGMRISDLLSLRVHDIIDGNGNIVEEFRHIDIKTSHTRHNNKAHTIFIIPECQQALAYYLKNRHSRSVWLFSTSSTSNHKHAPLSTNRYYHIIVNAGMRVGIKTIGTHTLRKTFGYWFYKSTGDIIYLQQLFNHSDIAITRRYIGLEEEKMKRLMFDQFSAQNKS</sequence>
<reference evidence="3" key="1">
    <citation type="journal article" date="2021" name="PeerJ">
        <title>Extensive microbial diversity within the chicken gut microbiome revealed by metagenomics and culture.</title>
        <authorList>
            <person name="Gilroy R."/>
            <person name="Ravi A."/>
            <person name="Getino M."/>
            <person name="Pursley I."/>
            <person name="Horton D.L."/>
            <person name="Alikhan N.F."/>
            <person name="Baker D."/>
            <person name="Gharbi K."/>
            <person name="Hall N."/>
            <person name="Watson M."/>
            <person name="Adriaenssens E.M."/>
            <person name="Foster-Nyarko E."/>
            <person name="Jarju S."/>
            <person name="Secka A."/>
            <person name="Antonio M."/>
            <person name="Oren A."/>
            <person name="Chaudhuri R.R."/>
            <person name="La Ragione R."/>
            <person name="Hildebrand F."/>
            <person name="Pallen M.J."/>
        </authorList>
    </citation>
    <scope>NUCLEOTIDE SEQUENCE</scope>
    <source>
        <strain evidence="3">F6-6636</strain>
    </source>
</reference>
<comment type="caution">
    <text evidence="3">The sequence shown here is derived from an EMBL/GenBank/DDBJ whole genome shotgun (WGS) entry which is preliminary data.</text>
</comment>